<dbReference type="InterPro" id="IPR038570">
    <property type="entry name" value="HicA_sf"/>
</dbReference>
<dbReference type="SUPFAM" id="SSF54786">
    <property type="entry name" value="YcfA/nrd intein domain"/>
    <property type="match status" value="1"/>
</dbReference>
<evidence type="ECO:0000256" key="7">
    <source>
        <dbReference type="ARBA" id="ARBA00023016"/>
    </source>
</evidence>
<keyword evidence="3" id="KW-0540">Nuclease</keyword>
<dbReference type="GO" id="GO:0004519">
    <property type="term" value="F:endonuclease activity"/>
    <property type="evidence" value="ECO:0007669"/>
    <property type="project" value="UniProtKB-KW"/>
</dbReference>
<evidence type="ECO:0000256" key="2">
    <source>
        <dbReference type="ARBA" id="ARBA00022649"/>
    </source>
</evidence>
<keyword evidence="5" id="KW-0378">Hydrolase</keyword>
<evidence type="ECO:0000256" key="4">
    <source>
        <dbReference type="ARBA" id="ARBA00022759"/>
    </source>
</evidence>
<evidence type="ECO:0000256" key="1">
    <source>
        <dbReference type="ARBA" id="ARBA00006620"/>
    </source>
</evidence>
<dbReference type="RefSeq" id="WP_179914351.1">
    <property type="nucleotide sequence ID" value="NZ_JACBYE010000057.1"/>
</dbReference>
<evidence type="ECO:0000256" key="5">
    <source>
        <dbReference type="ARBA" id="ARBA00022801"/>
    </source>
</evidence>
<evidence type="ECO:0000313" key="8">
    <source>
        <dbReference type="EMBL" id="NYS95136.1"/>
    </source>
</evidence>
<protein>
    <submittedName>
        <fullName evidence="8">Type II toxin-antitoxin system HicA family toxin</fullName>
    </submittedName>
</protein>
<comment type="similarity">
    <text evidence="1">Belongs to the HicA mRNA interferase family.</text>
</comment>
<dbReference type="AlphaFoldDB" id="A0A853EWL6"/>
<dbReference type="EMBL" id="JACBYE010000057">
    <property type="protein sequence ID" value="NYS95136.1"/>
    <property type="molecule type" value="Genomic_DNA"/>
</dbReference>
<keyword evidence="2" id="KW-1277">Toxin-antitoxin system</keyword>
<keyword evidence="9" id="KW-1185">Reference proteome</keyword>
<dbReference type="GO" id="GO:0016787">
    <property type="term" value="F:hydrolase activity"/>
    <property type="evidence" value="ECO:0007669"/>
    <property type="project" value="UniProtKB-KW"/>
</dbReference>
<evidence type="ECO:0000313" key="9">
    <source>
        <dbReference type="Proteomes" id="UP000561011"/>
    </source>
</evidence>
<keyword evidence="6" id="KW-0694">RNA-binding</keyword>
<evidence type="ECO:0000256" key="3">
    <source>
        <dbReference type="ARBA" id="ARBA00022722"/>
    </source>
</evidence>
<proteinExistence type="inferred from homology"/>
<organism evidence="8 9">
    <name type="scientific">Sanguibacter inulinus</name>
    <dbReference type="NCBI Taxonomy" id="60922"/>
    <lineage>
        <taxon>Bacteria</taxon>
        <taxon>Bacillati</taxon>
        <taxon>Actinomycetota</taxon>
        <taxon>Actinomycetes</taxon>
        <taxon>Micrococcales</taxon>
        <taxon>Sanguibacteraceae</taxon>
        <taxon>Sanguibacter</taxon>
    </lineage>
</organism>
<dbReference type="Pfam" id="PF07927">
    <property type="entry name" value="HicA_toxin"/>
    <property type="match status" value="1"/>
</dbReference>
<keyword evidence="7" id="KW-0346">Stress response</keyword>
<dbReference type="Proteomes" id="UP000561011">
    <property type="component" value="Unassembled WGS sequence"/>
</dbReference>
<comment type="caution">
    <text evidence="8">The sequence shown here is derived from an EMBL/GenBank/DDBJ whole genome shotgun (WGS) entry which is preliminary data.</text>
</comment>
<dbReference type="InterPro" id="IPR012933">
    <property type="entry name" value="HicA_mRNA_interferase"/>
</dbReference>
<gene>
    <name evidence="8" type="ORF">HZZ10_16590</name>
</gene>
<dbReference type="GO" id="GO:0003729">
    <property type="term" value="F:mRNA binding"/>
    <property type="evidence" value="ECO:0007669"/>
    <property type="project" value="InterPro"/>
</dbReference>
<sequence>MKPQKTRDVMKHLRNAGWVFLRDGQGSHEVWGLPDGSAKIVIPAGHKEVSAGVLQQLRRAGVSLPESWQ</sequence>
<accession>A0A853EWL6</accession>
<dbReference type="Gene3D" id="3.30.920.30">
    <property type="entry name" value="Hypothetical protein"/>
    <property type="match status" value="1"/>
</dbReference>
<name>A0A853EWL6_9MICO</name>
<evidence type="ECO:0000256" key="6">
    <source>
        <dbReference type="ARBA" id="ARBA00022884"/>
    </source>
</evidence>
<keyword evidence="4" id="KW-0255">Endonuclease</keyword>
<reference evidence="8 9" key="1">
    <citation type="submission" date="2020-07" db="EMBL/GenBank/DDBJ databases">
        <title>MOT database genomes.</title>
        <authorList>
            <person name="Joseph S."/>
            <person name="Aduse-Opoku J."/>
            <person name="Hashim A."/>
            <person name="Wade W."/>
            <person name="Curtis M."/>
        </authorList>
    </citation>
    <scope>NUCLEOTIDE SEQUENCE [LARGE SCALE GENOMIC DNA]</scope>
    <source>
        <strain evidence="8 9">DSM 100099</strain>
    </source>
</reference>